<evidence type="ECO:0000313" key="3">
    <source>
        <dbReference type="Proteomes" id="UP000078540"/>
    </source>
</evidence>
<sequence>MAKKIMKSISAHLPPTESRLRHFLELTGNWILLIRLSRSFYEGPRVVYANGGKNGFVTKRSHRWCITTCEVPSEYMATFSLTDRHEIVERTSRNVSDRVLSMNVCPPSSFPDKFQDFFAALTEDGDDLPSMLEDKLIPRKPDNMSVEGKGRRWSKRAFQRRSSEVEVRIQHTSLSGSQGHSCVDGPKSPTTSRRRSSSIAVARPTPDLHRLSSRKSDSLLTSIVRLTSVRQSIYSTSVQI</sequence>
<dbReference type="EMBL" id="KQ976572">
    <property type="protein sequence ID" value="KYM80396.1"/>
    <property type="molecule type" value="Genomic_DNA"/>
</dbReference>
<dbReference type="Proteomes" id="UP000078540">
    <property type="component" value="Unassembled WGS sequence"/>
</dbReference>
<evidence type="ECO:0000256" key="1">
    <source>
        <dbReference type="SAM" id="MobiDB-lite"/>
    </source>
</evidence>
<reference evidence="2 3" key="1">
    <citation type="submission" date="2015-09" db="EMBL/GenBank/DDBJ databases">
        <title>Atta colombica WGS genome.</title>
        <authorList>
            <person name="Nygaard S."/>
            <person name="Hu H."/>
            <person name="Boomsma J."/>
            <person name="Zhang G."/>
        </authorList>
    </citation>
    <scope>NUCLEOTIDE SEQUENCE [LARGE SCALE GENOMIC DNA]</scope>
    <source>
        <strain evidence="2">Treedump-2</strain>
        <tissue evidence="2">Whole body</tissue>
    </source>
</reference>
<name>A0A151I1T5_9HYME</name>
<organism evidence="2 3">
    <name type="scientific">Atta colombica</name>
    <dbReference type="NCBI Taxonomy" id="520822"/>
    <lineage>
        <taxon>Eukaryota</taxon>
        <taxon>Metazoa</taxon>
        <taxon>Ecdysozoa</taxon>
        <taxon>Arthropoda</taxon>
        <taxon>Hexapoda</taxon>
        <taxon>Insecta</taxon>
        <taxon>Pterygota</taxon>
        <taxon>Neoptera</taxon>
        <taxon>Endopterygota</taxon>
        <taxon>Hymenoptera</taxon>
        <taxon>Apocrita</taxon>
        <taxon>Aculeata</taxon>
        <taxon>Formicoidea</taxon>
        <taxon>Formicidae</taxon>
        <taxon>Myrmicinae</taxon>
        <taxon>Atta</taxon>
    </lineage>
</organism>
<dbReference type="AlphaFoldDB" id="A0A151I1T5"/>
<accession>A0A151I1T5</accession>
<gene>
    <name evidence="2" type="ORF">ALC53_09135</name>
</gene>
<proteinExistence type="predicted"/>
<feature type="region of interest" description="Disordered" evidence="1">
    <location>
        <begin position="170"/>
        <end position="213"/>
    </location>
</feature>
<protein>
    <submittedName>
        <fullName evidence="2">Uncharacterized protein</fullName>
    </submittedName>
</protein>
<dbReference type="STRING" id="520822.A0A151I1T5"/>
<evidence type="ECO:0000313" key="2">
    <source>
        <dbReference type="EMBL" id="KYM80396.1"/>
    </source>
</evidence>
<keyword evidence="3" id="KW-1185">Reference proteome</keyword>
<feature type="compositionally biased region" description="Polar residues" evidence="1">
    <location>
        <begin position="170"/>
        <end position="180"/>
    </location>
</feature>